<keyword evidence="4 7" id="KW-0812">Transmembrane</keyword>
<keyword evidence="5 7" id="KW-1133">Transmembrane helix</keyword>
<evidence type="ECO:0000259" key="9">
    <source>
        <dbReference type="Pfam" id="PF20730"/>
    </source>
</evidence>
<feature type="transmembrane region" description="Helical" evidence="7">
    <location>
        <begin position="12"/>
        <end position="34"/>
    </location>
</feature>
<dbReference type="RefSeq" id="WP_021815323.1">
    <property type="nucleotide sequence ID" value="NZ_AUSW01000035.1"/>
</dbReference>
<keyword evidence="11" id="KW-1185">Reference proteome</keyword>
<comment type="subcellular location">
    <subcellularLocation>
        <location evidence="1">Cell membrane</location>
        <topology evidence="1">Multi-pass membrane protein</topology>
    </subcellularLocation>
</comment>
<dbReference type="Pfam" id="PF20730">
    <property type="entry name" value="YetF_N"/>
    <property type="match status" value="1"/>
</dbReference>
<name>U4T777_9GAMM</name>
<dbReference type="InterPro" id="IPR023090">
    <property type="entry name" value="UPF0702_alpha/beta_dom_sf"/>
</dbReference>
<evidence type="ECO:0000313" key="10">
    <source>
        <dbReference type="EMBL" id="ERL54564.1"/>
    </source>
</evidence>
<dbReference type="eggNOG" id="COG2323">
    <property type="taxonomic scope" value="Bacteria"/>
</dbReference>
<organism evidence="10 11">
    <name type="scientific">Psychrobacter aquaticus CMS 56</name>
    <dbReference type="NCBI Taxonomy" id="1354303"/>
    <lineage>
        <taxon>Bacteria</taxon>
        <taxon>Pseudomonadati</taxon>
        <taxon>Pseudomonadota</taxon>
        <taxon>Gammaproteobacteria</taxon>
        <taxon>Moraxellales</taxon>
        <taxon>Moraxellaceae</taxon>
        <taxon>Psychrobacter</taxon>
    </lineage>
</organism>
<dbReference type="Proteomes" id="UP000016761">
    <property type="component" value="Unassembled WGS sequence"/>
</dbReference>
<dbReference type="Pfam" id="PF04239">
    <property type="entry name" value="DUF421"/>
    <property type="match status" value="1"/>
</dbReference>
<feature type="transmembrane region" description="Helical" evidence="7">
    <location>
        <begin position="71"/>
        <end position="88"/>
    </location>
</feature>
<evidence type="ECO:0000256" key="2">
    <source>
        <dbReference type="ARBA" id="ARBA00006448"/>
    </source>
</evidence>
<comment type="similarity">
    <text evidence="2">Belongs to the UPF0702 family.</text>
</comment>
<dbReference type="STRING" id="1354303.M917_2712"/>
<comment type="caution">
    <text evidence="10">The sequence shown here is derived from an EMBL/GenBank/DDBJ whole genome shotgun (WGS) entry which is preliminary data.</text>
</comment>
<evidence type="ECO:0000259" key="8">
    <source>
        <dbReference type="Pfam" id="PF04239"/>
    </source>
</evidence>
<dbReference type="PANTHER" id="PTHR34582:SF6">
    <property type="entry name" value="UPF0702 TRANSMEMBRANE PROTEIN YCAP"/>
    <property type="match status" value="1"/>
</dbReference>
<dbReference type="Gene3D" id="3.30.240.20">
    <property type="entry name" value="bsu07140 like domains"/>
    <property type="match status" value="1"/>
</dbReference>
<dbReference type="InterPro" id="IPR007353">
    <property type="entry name" value="DUF421"/>
</dbReference>
<dbReference type="OrthoDB" id="6538282at2"/>
<dbReference type="PANTHER" id="PTHR34582">
    <property type="entry name" value="UPF0702 TRANSMEMBRANE PROTEIN YCAP"/>
    <property type="match status" value="1"/>
</dbReference>
<evidence type="ECO:0000256" key="3">
    <source>
        <dbReference type="ARBA" id="ARBA00022475"/>
    </source>
</evidence>
<keyword evidence="6 7" id="KW-0472">Membrane</keyword>
<evidence type="ECO:0000256" key="7">
    <source>
        <dbReference type="SAM" id="Phobius"/>
    </source>
</evidence>
<feature type="domain" description="YetF C-terminal" evidence="8">
    <location>
        <begin position="95"/>
        <end position="170"/>
    </location>
</feature>
<evidence type="ECO:0000256" key="1">
    <source>
        <dbReference type="ARBA" id="ARBA00004651"/>
    </source>
</evidence>
<feature type="transmembrane region" description="Helical" evidence="7">
    <location>
        <begin position="46"/>
        <end position="65"/>
    </location>
</feature>
<dbReference type="GO" id="GO:0005886">
    <property type="term" value="C:plasma membrane"/>
    <property type="evidence" value="ECO:0007669"/>
    <property type="project" value="UniProtKB-SubCell"/>
</dbReference>
<protein>
    <submittedName>
        <fullName evidence="10">Putative inner membrane protein</fullName>
    </submittedName>
</protein>
<evidence type="ECO:0000313" key="11">
    <source>
        <dbReference type="Proteomes" id="UP000016761"/>
    </source>
</evidence>
<dbReference type="EMBL" id="AUSW01000035">
    <property type="protein sequence ID" value="ERL54564.1"/>
    <property type="molecule type" value="Genomic_DNA"/>
</dbReference>
<gene>
    <name evidence="10" type="ORF">M917_2712</name>
</gene>
<evidence type="ECO:0000256" key="6">
    <source>
        <dbReference type="ARBA" id="ARBA00023136"/>
    </source>
</evidence>
<evidence type="ECO:0000256" key="5">
    <source>
        <dbReference type="ARBA" id="ARBA00022989"/>
    </source>
</evidence>
<dbReference type="AlphaFoldDB" id="U4T777"/>
<dbReference type="InterPro" id="IPR048454">
    <property type="entry name" value="YetF_N"/>
</dbReference>
<evidence type="ECO:0000256" key="4">
    <source>
        <dbReference type="ARBA" id="ARBA00022692"/>
    </source>
</evidence>
<keyword evidence="3" id="KW-1003">Cell membrane</keyword>
<reference evidence="10 11" key="1">
    <citation type="journal article" date="2013" name="Genome Announc.">
        <title>Draft Genome Sequence of Psychrobacter aquaticus Strain CMS 56T, Isolated from a Cyanobacterial Mat Sample Collected from Water Bodies in the McMurdo Dry Valley Region of Antarctica.</title>
        <authorList>
            <person name="Reddy G.S."/>
            <person name="Ara S."/>
            <person name="Singh A."/>
            <person name="Kumar Pinnaka A."/>
            <person name="Shivaji S."/>
        </authorList>
    </citation>
    <scope>NUCLEOTIDE SEQUENCE [LARGE SCALE GENOMIC DNA]</scope>
    <source>
        <strain evidence="10 11">CMS 56</strain>
    </source>
</reference>
<accession>U4T777</accession>
<sequence>MDWASIFIYDTTWAFAVEILIRVIVMFVLIITCLRFTGKRGVRQLSIFELTIILSLGSIAGDPMFTEDLPIIQAVLIMSIVIFLYRLCTWAMTSFQAFENLLEGQSLYIVEEGKLVLDKIKKGKMSHDEFFAEMRQQGVEHLGQVRTGLLETDGNFSVLLYAPEKTRYGMPLFPKQYQPVEKIESGVYYACMHCGYVDHISEPDQLCERCENNCKEWAKALNSQIVR</sequence>
<feature type="domain" description="YetF-like N-terminal transmembrane" evidence="9">
    <location>
        <begin position="17"/>
        <end position="88"/>
    </location>
</feature>
<dbReference type="PATRIC" id="fig|1354303.4.peg.2670"/>
<proteinExistence type="inferred from homology"/>